<evidence type="ECO:0000256" key="2">
    <source>
        <dbReference type="SAM" id="SignalP"/>
    </source>
</evidence>
<dbReference type="RefSeq" id="WP_302720833.1">
    <property type="nucleotide sequence ID" value="NZ_JAULRU010000215.1"/>
</dbReference>
<proteinExistence type="predicted"/>
<dbReference type="EMBL" id="JAXAFO010000021">
    <property type="protein sequence ID" value="MDX6850207.1"/>
    <property type="molecule type" value="Genomic_DNA"/>
</dbReference>
<organism evidence="3 4">
    <name type="scientific">Gilvimarinus gilvus</name>
    <dbReference type="NCBI Taxonomy" id="3058038"/>
    <lineage>
        <taxon>Bacteria</taxon>
        <taxon>Pseudomonadati</taxon>
        <taxon>Pseudomonadota</taxon>
        <taxon>Gammaproteobacteria</taxon>
        <taxon>Cellvibrionales</taxon>
        <taxon>Cellvibrionaceae</taxon>
        <taxon>Gilvimarinus</taxon>
    </lineage>
</organism>
<sequence>MIRLLAIAGLTLVPLFSSAQEDRLESTITGNQEQPQVLYIVPWQTPESPTLKYNVVQSQSAKVYEHLERSELKRELSWLELINEEDSAESEQDHTESSGESPPTPAE</sequence>
<protein>
    <submittedName>
        <fullName evidence="3">Uncharacterized protein</fullName>
    </submittedName>
</protein>
<gene>
    <name evidence="3" type="ORF">SCD92_12610</name>
</gene>
<keyword evidence="4" id="KW-1185">Reference proteome</keyword>
<accession>A0ABU4RZB4</accession>
<dbReference type="Proteomes" id="UP001273505">
    <property type="component" value="Unassembled WGS sequence"/>
</dbReference>
<evidence type="ECO:0000313" key="3">
    <source>
        <dbReference type="EMBL" id="MDX6850207.1"/>
    </source>
</evidence>
<feature type="chain" id="PRO_5046000833" evidence="2">
    <location>
        <begin position="20"/>
        <end position="107"/>
    </location>
</feature>
<reference evidence="3 4" key="1">
    <citation type="submission" date="2023-11" db="EMBL/GenBank/DDBJ databases">
        <title>Gilvimarinus fulvus sp. nov., isolated from the surface of Kelp.</title>
        <authorList>
            <person name="Sun Y.Y."/>
            <person name="Gong Y."/>
            <person name="Du Z.J."/>
        </authorList>
    </citation>
    <scope>NUCLEOTIDE SEQUENCE [LARGE SCALE GENOMIC DNA]</scope>
    <source>
        <strain evidence="3 4">SDUM040013</strain>
    </source>
</reference>
<comment type="caution">
    <text evidence="3">The sequence shown here is derived from an EMBL/GenBank/DDBJ whole genome shotgun (WGS) entry which is preliminary data.</text>
</comment>
<keyword evidence="2" id="KW-0732">Signal</keyword>
<feature type="region of interest" description="Disordered" evidence="1">
    <location>
        <begin position="83"/>
        <end position="107"/>
    </location>
</feature>
<evidence type="ECO:0000313" key="4">
    <source>
        <dbReference type="Proteomes" id="UP001273505"/>
    </source>
</evidence>
<name>A0ABU4RZB4_9GAMM</name>
<feature type="signal peptide" evidence="2">
    <location>
        <begin position="1"/>
        <end position="19"/>
    </location>
</feature>
<evidence type="ECO:0000256" key="1">
    <source>
        <dbReference type="SAM" id="MobiDB-lite"/>
    </source>
</evidence>